<gene>
    <name evidence="3" type="ORF">CNEB1095_LOCUS3181</name>
</gene>
<dbReference type="InterPro" id="IPR011767">
    <property type="entry name" value="GLR_AS"/>
</dbReference>
<dbReference type="GO" id="GO:0016491">
    <property type="term" value="F:oxidoreductase activity"/>
    <property type="evidence" value="ECO:0007669"/>
    <property type="project" value="InterPro"/>
</dbReference>
<reference evidence="3" key="1">
    <citation type="submission" date="2021-01" db="EMBL/GenBank/DDBJ databases">
        <authorList>
            <person name="Corre E."/>
            <person name="Pelletier E."/>
            <person name="Niang G."/>
            <person name="Scheremetjew M."/>
            <person name="Finn R."/>
            <person name="Kale V."/>
            <person name="Holt S."/>
            <person name="Cochrane G."/>
            <person name="Meng A."/>
            <person name="Brown T."/>
            <person name="Cohen L."/>
        </authorList>
    </citation>
    <scope>NUCLEOTIDE SEQUENCE</scope>
    <source>
        <strain evidence="3">UTEXLB2642</strain>
    </source>
</reference>
<evidence type="ECO:0000313" key="3">
    <source>
        <dbReference type="EMBL" id="CAD8719162.1"/>
    </source>
</evidence>
<dbReference type="EMBL" id="HBFD01004860">
    <property type="protein sequence ID" value="CAD8719162.1"/>
    <property type="molecule type" value="Transcribed_RNA"/>
</dbReference>
<dbReference type="InterPro" id="IPR013766">
    <property type="entry name" value="Thioredoxin_domain"/>
</dbReference>
<dbReference type="Pfam" id="PF00578">
    <property type="entry name" value="AhpC-TSA"/>
    <property type="match status" value="1"/>
</dbReference>
<dbReference type="PANTHER" id="PTHR43110:SF1">
    <property type="entry name" value="THIOL PEROXIDASE"/>
    <property type="match status" value="1"/>
</dbReference>
<sequence length="181" mass="20413">MASNSFKLIPGTQFPKIILPTISGNEINLQSNGEVKLIVIYRGQFCPFCVATLDQIQEKLSKLNELNIKVIAVSADPVDVTKEFVAKKGYTFPFASNLTVDNIRQLGLYLSDPTNYIPQTYSFSEPAYFLVEEDNSIRYVDVSSHPFGGRVNVDYLVNGYKWVKSNIIDHPEFKHVVWGSK</sequence>
<protein>
    <recommendedName>
        <fullName evidence="2">Thioredoxin domain-containing protein</fullName>
    </recommendedName>
</protein>
<dbReference type="InterPro" id="IPR036249">
    <property type="entry name" value="Thioredoxin-like_sf"/>
</dbReference>
<dbReference type="PROSITE" id="PS00195">
    <property type="entry name" value="GLUTAREDOXIN_1"/>
    <property type="match status" value="1"/>
</dbReference>
<organism evidence="3">
    <name type="scientific">Chromulina nebulosa</name>
    <dbReference type="NCBI Taxonomy" id="96789"/>
    <lineage>
        <taxon>Eukaryota</taxon>
        <taxon>Sar</taxon>
        <taxon>Stramenopiles</taxon>
        <taxon>Ochrophyta</taxon>
        <taxon>Chrysophyceae</taxon>
        <taxon>Chromulinales</taxon>
        <taxon>Chromulinaceae</taxon>
        <taxon>Chromulina</taxon>
    </lineage>
</organism>
<dbReference type="InterPro" id="IPR000866">
    <property type="entry name" value="AhpC/TSA"/>
</dbReference>
<evidence type="ECO:0000259" key="2">
    <source>
        <dbReference type="PROSITE" id="PS51352"/>
    </source>
</evidence>
<dbReference type="SUPFAM" id="SSF52833">
    <property type="entry name" value="Thioredoxin-like"/>
    <property type="match status" value="1"/>
</dbReference>
<accession>A0A7S0SX14</accession>
<dbReference type="Gene3D" id="3.40.30.10">
    <property type="entry name" value="Glutaredoxin"/>
    <property type="match status" value="1"/>
</dbReference>
<feature type="domain" description="Thioredoxin" evidence="2">
    <location>
        <begin position="8"/>
        <end position="168"/>
    </location>
</feature>
<evidence type="ECO:0000256" key="1">
    <source>
        <dbReference type="ARBA" id="ARBA00023284"/>
    </source>
</evidence>
<dbReference type="PANTHER" id="PTHR43110">
    <property type="entry name" value="THIOL PEROXIDASE"/>
    <property type="match status" value="1"/>
</dbReference>
<dbReference type="GO" id="GO:0016209">
    <property type="term" value="F:antioxidant activity"/>
    <property type="evidence" value="ECO:0007669"/>
    <property type="project" value="InterPro"/>
</dbReference>
<name>A0A7S0SX14_9STRA</name>
<proteinExistence type="predicted"/>
<dbReference type="PROSITE" id="PS51352">
    <property type="entry name" value="THIOREDOXIN_2"/>
    <property type="match status" value="1"/>
</dbReference>
<dbReference type="AlphaFoldDB" id="A0A7S0SX14"/>
<dbReference type="InterPro" id="IPR050455">
    <property type="entry name" value="Tpx_Peroxidase_subfamily"/>
</dbReference>
<keyword evidence="1" id="KW-0676">Redox-active center</keyword>